<reference evidence="1 2" key="1">
    <citation type="submission" date="2018-06" db="EMBL/GenBank/DDBJ databases">
        <authorList>
            <consortium name="Pathogen Informatics"/>
            <person name="Doyle S."/>
        </authorList>
    </citation>
    <scope>NUCLEOTIDE SEQUENCE [LARGE SCALE GENOMIC DNA]</scope>
    <source>
        <strain evidence="1 2">NCTC11842</strain>
    </source>
</reference>
<gene>
    <name evidence="1" type="ORF">NCTC11842_02356</name>
</gene>
<evidence type="ECO:0000313" key="2">
    <source>
        <dbReference type="Proteomes" id="UP000250443"/>
    </source>
</evidence>
<proteinExistence type="predicted"/>
<name>A0A2X2ELE2_PSELU</name>
<evidence type="ECO:0000313" key="1">
    <source>
        <dbReference type="EMBL" id="SPZ07490.1"/>
    </source>
</evidence>
<sequence length="147" mass="16082">MPRGSHMTTRYGGQNGSFSLQIENWANEALGAIEQTFKDVVIQIGETLVNLSPVDTGLFKGNWQLTIDAPSNHSIDRHDKEGSETISALIAAANSLEPGQTAWLVNNLIYSIPLEYGYSQQAPAGVVRITVAQFQKIVREAAQRNQV</sequence>
<protein>
    <submittedName>
        <fullName evidence="1">Phage protein</fullName>
    </submittedName>
</protein>
<accession>A0A2X2ELE2</accession>
<dbReference type="EMBL" id="UAUF01000012">
    <property type="protein sequence ID" value="SPZ07490.1"/>
    <property type="molecule type" value="Genomic_DNA"/>
</dbReference>
<organism evidence="1 2">
    <name type="scientific">Pseudomonas luteola</name>
    <dbReference type="NCBI Taxonomy" id="47886"/>
    <lineage>
        <taxon>Bacteria</taxon>
        <taxon>Pseudomonadati</taxon>
        <taxon>Pseudomonadota</taxon>
        <taxon>Gammaproteobacteria</taxon>
        <taxon>Pseudomonadales</taxon>
        <taxon>Pseudomonadaceae</taxon>
        <taxon>Pseudomonas</taxon>
    </lineage>
</organism>
<dbReference type="Proteomes" id="UP000250443">
    <property type="component" value="Unassembled WGS sequence"/>
</dbReference>
<dbReference type="AlphaFoldDB" id="A0A2X2ELE2"/>